<evidence type="ECO:0000256" key="6">
    <source>
        <dbReference type="ARBA" id="ARBA00023157"/>
    </source>
</evidence>
<evidence type="ECO:0000256" key="7">
    <source>
        <dbReference type="ARBA" id="ARBA00023284"/>
    </source>
</evidence>
<dbReference type="PANTHER" id="PTHR10681:SF171">
    <property type="entry name" value="PEROXIREDOXIN 4"/>
    <property type="match status" value="1"/>
</dbReference>
<dbReference type="GO" id="GO:0008379">
    <property type="term" value="F:thioredoxin peroxidase activity"/>
    <property type="evidence" value="ECO:0007669"/>
    <property type="project" value="TreeGrafter"/>
</dbReference>
<keyword evidence="3 9" id="KW-0575">Peroxidase</keyword>
<dbReference type="GO" id="GO:0005829">
    <property type="term" value="C:cytosol"/>
    <property type="evidence" value="ECO:0007669"/>
    <property type="project" value="TreeGrafter"/>
</dbReference>
<dbReference type="InterPro" id="IPR036249">
    <property type="entry name" value="Thioredoxin-like_sf"/>
</dbReference>
<proteinExistence type="inferred from homology"/>
<dbReference type="Pfam" id="PF10417">
    <property type="entry name" value="1-cysPrx_C"/>
    <property type="match status" value="1"/>
</dbReference>
<dbReference type="GO" id="GO:0006979">
    <property type="term" value="P:response to oxidative stress"/>
    <property type="evidence" value="ECO:0007669"/>
    <property type="project" value="TreeGrafter"/>
</dbReference>
<gene>
    <name evidence="13" type="ORF">O9G_002578</name>
    <name evidence="14" type="ORF">ROZALSC1DRAFT_27397</name>
</gene>
<dbReference type="Proteomes" id="UP000030755">
    <property type="component" value="Unassembled WGS sequence"/>
</dbReference>
<keyword evidence="4 9" id="KW-0049">Antioxidant</keyword>
<evidence type="ECO:0000256" key="9">
    <source>
        <dbReference type="PIRNR" id="PIRNR000239"/>
    </source>
</evidence>
<evidence type="ECO:0000256" key="2">
    <source>
        <dbReference type="ARBA" id="ARBA00013017"/>
    </source>
</evidence>
<sequence length="195" mass="22185">MCMIQQKAPQWKTNALVNGEIKELSSEKLHGKYHVLFFYPLDFTFVCPTEIIAFNDRFEEFKKLDCNLIAASVDSVYSHLAWTNMPRNQGGLGEMKIPILSDLNKSISKSYGVLINDAVAVRALFVIDGKGTIRHITMNDLPIGRNVDEALRVVQALQYTDEHGEVCPVNWKKGDNAMKPDPKKSKEYFEENYPK</sequence>
<dbReference type="GO" id="GO:0045454">
    <property type="term" value="P:cell redox homeostasis"/>
    <property type="evidence" value="ECO:0007669"/>
    <property type="project" value="TreeGrafter"/>
</dbReference>
<dbReference type="InterPro" id="IPR024706">
    <property type="entry name" value="Peroxiredoxin_AhpC-typ"/>
</dbReference>
<comment type="similarity">
    <text evidence="1">Belongs to the peroxiredoxin family. AhpC/Prx1 subfamily.</text>
</comment>
<name>A0A075APT7_ROZAC</name>
<dbReference type="Proteomes" id="UP000281549">
    <property type="component" value="Unassembled WGS sequence"/>
</dbReference>
<comment type="catalytic activity">
    <reaction evidence="8">
        <text>a hydroperoxide + [thioredoxin]-dithiol = an alcohol + [thioredoxin]-disulfide + H2O</text>
        <dbReference type="Rhea" id="RHEA:62620"/>
        <dbReference type="Rhea" id="RHEA-COMP:10698"/>
        <dbReference type="Rhea" id="RHEA-COMP:10700"/>
        <dbReference type="ChEBI" id="CHEBI:15377"/>
        <dbReference type="ChEBI" id="CHEBI:29950"/>
        <dbReference type="ChEBI" id="CHEBI:30879"/>
        <dbReference type="ChEBI" id="CHEBI:35924"/>
        <dbReference type="ChEBI" id="CHEBI:50058"/>
        <dbReference type="EC" id="1.11.1.24"/>
    </reaction>
</comment>
<dbReference type="InterPro" id="IPR013766">
    <property type="entry name" value="Thioredoxin_domain"/>
</dbReference>
<dbReference type="OrthoDB" id="185659at2759"/>
<dbReference type="InterPro" id="IPR050217">
    <property type="entry name" value="Peroxiredoxin"/>
</dbReference>
<feature type="active site" description="Cysteine sulfenic acid (-SOH) intermediate; for peroxidase activity" evidence="10">
    <location>
        <position position="47"/>
    </location>
</feature>
<keyword evidence="7 9" id="KW-0676">Redox-active center</keyword>
<dbReference type="PANTHER" id="PTHR10681">
    <property type="entry name" value="THIOREDOXIN PEROXIDASE"/>
    <property type="match status" value="1"/>
</dbReference>
<dbReference type="PIRSF" id="PIRSF000239">
    <property type="entry name" value="AHPC"/>
    <property type="match status" value="1"/>
</dbReference>
<accession>A0A075APT7</accession>
<dbReference type="GO" id="GO:0033554">
    <property type="term" value="P:cellular response to stress"/>
    <property type="evidence" value="ECO:0007669"/>
    <property type="project" value="TreeGrafter"/>
</dbReference>
<dbReference type="Pfam" id="PF00578">
    <property type="entry name" value="AhpC-TSA"/>
    <property type="match status" value="1"/>
</dbReference>
<dbReference type="AlphaFoldDB" id="A0A075APT7"/>
<dbReference type="GO" id="GO:0042744">
    <property type="term" value="P:hydrogen peroxide catabolic process"/>
    <property type="evidence" value="ECO:0007669"/>
    <property type="project" value="TreeGrafter"/>
</dbReference>
<evidence type="ECO:0000256" key="4">
    <source>
        <dbReference type="ARBA" id="ARBA00022862"/>
    </source>
</evidence>
<dbReference type="Gene3D" id="3.40.30.10">
    <property type="entry name" value="Glutaredoxin"/>
    <property type="match status" value="1"/>
</dbReference>
<keyword evidence="15" id="KW-1185">Reference proteome</keyword>
<reference evidence="14" key="3">
    <citation type="submission" date="2018-08" db="EMBL/GenBank/DDBJ databases">
        <title>Leveraging single-cell genomics to expand the Fungal Tree of Life.</title>
        <authorList>
            <consortium name="DOE Joint Genome Institute"/>
            <person name="Ahrendt S.R."/>
            <person name="Quandt C.A."/>
            <person name="Ciobanu D."/>
            <person name="Clum A."/>
            <person name="Salamov A."/>
            <person name="Andreopoulos B."/>
            <person name="Cheng J.-F."/>
            <person name="Woyke T."/>
            <person name="Pelin A."/>
            <person name="Henrissat B."/>
            <person name="Reynolds N."/>
            <person name="Benny G.L."/>
            <person name="Smith M.E."/>
            <person name="James T.Y."/>
            <person name="Grigoriev I.V."/>
        </authorList>
    </citation>
    <scope>NUCLEOTIDE SEQUENCE</scope>
    <source>
        <strain evidence="14">CSF55</strain>
    </source>
</reference>
<feature type="domain" description="Thioredoxin" evidence="12">
    <location>
        <begin position="2"/>
        <end position="159"/>
    </location>
</feature>
<dbReference type="InterPro" id="IPR019479">
    <property type="entry name" value="Peroxiredoxin_C"/>
</dbReference>
<evidence type="ECO:0000256" key="1">
    <source>
        <dbReference type="ARBA" id="ARBA00009796"/>
    </source>
</evidence>
<evidence type="ECO:0000256" key="3">
    <source>
        <dbReference type="ARBA" id="ARBA00022559"/>
    </source>
</evidence>
<evidence type="ECO:0000256" key="11">
    <source>
        <dbReference type="SAM" id="MobiDB-lite"/>
    </source>
</evidence>
<dbReference type="EMBL" id="ML004980">
    <property type="protein sequence ID" value="RKP21173.1"/>
    <property type="molecule type" value="Genomic_DNA"/>
</dbReference>
<organism evidence="13 15">
    <name type="scientific">Rozella allomycis (strain CSF55)</name>
    <dbReference type="NCBI Taxonomy" id="988480"/>
    <lineage>
        <taxon>Eukaryota</taxon>
        <taxon>Fungi</taxon>
        <taxon>Fungi incertae sedis</taxon>
        <taxon>Cryptomycota</taxon>
        <taxon>Cryptomycota incertae sedis</taxon>
        <taxon>Rozella</taxon>
    </lineage>
</organism>
<reference evidence="13 15" key="1">
    <citation type="journal article" date="2013" name="Curr. Biol.">
        <title>Shared signatures of parasitism and phylogenomics unite Cryptomycota and microsporidia.</title>
        <authorList>
            <person name="James T.Y."/>
            <person name="Pelin A."/>
            <person name="Bonen L."/>
            <person name="Ahrendt S."/>
            <person name="Sain D."/>
            <person name="Corradi N."/>
            <person name="Stajich J.E."/>
        </authorList>
    </citation>
    <scope>NUCLEOTIDE SEQUENCE [LARGE SCALE GENOMIC DNA]</scope>
    <source>
        <strain evidence="13 15">CSF55</strain>
        <strain evidence="13 15">CSF55</strain>
    </source>
</reference>
<evidence type="ECO:0000256" key="8">
    <source>
        <dbReference type="ARBA" id="ARBA00049091"/>
    </source>
</evidence>
<dbReference type="CDD" id="cd03015">
    <property type="entry name" value="PRX_Typ2cys"/>
    <property type="match status" value="1"/>
</dbReference>
<dbReference type="STRING" id="988480.A0A075APT7"/>
<evidence type="ECO:0000313" key="14">
    <source>
        <dbReference type="EMBL" id="RKP21173.1"/>
    </source>
</evidence>
<evidence type="ECO:0000313" key="13">
    <source>
        <dbReference type="EMBL" id="EPZ32226.1"/>
    </source>
</evidence>
<protein>
    <recommendedName>
        <fullName evidence="2">thioredoxin-dependent peroxiredoxin</fullName>
        <ecNumber evidence="2">1.11.1.24</ecNumber>
    </recommendedName>
</protein>
<evidence type="ECO:0000256" key="10">
    <source>
        <dbReference type="PIRSR" id="PIRSR000239-1"/>
    </source>
</evidence>
<comment type="function">
    <text evidence="9">Thiol-specific peroxidase that catalyzes the reduction of hydrogen peroxide and organic hydroperoxides to water and alcohols, respectively.</text>
</comment>
<dbReference type="EC" id="1.11.1.24" evidence="2"/>
<dbReference type="SUPFAM" id="SSF52833">
    <property type="entry name" value="Thioredoxin-like"/>
    <property type="match status" value="1"/>
</dbReference>
<evidence type="ECO:0000259" key="12">
    <source>
        <dbReference type="PROSITE" id="PS51352"/>
    </source>
</evidence>
<reference evidence="16" key="2">
    <citation type="journal article" date="2018" name="Nat. Microbiol.">
        <title>Leveraging single-cell genomics to expand the fungal tree of life.</title>
        <authorList>
            <person name="Ahrendt S.R."/>
            <person name="Quandt C.A."/>
            <person name="Ciobanu D."/>
            <person name="Clum A."/>
            <person name="Salamov A."/>
            <person name="Andreopoulos B."/>
            <person name="Cheng J.F."/>
            <person name="Woyke T."/>
            <person name="Pelin A."/>
            <person name="Henrissat B."/>
            <person name="Reynolds N.K."/>
            <person name="Benny G.L."/>
            <person name="Smith M.E."/>
            <person name="James T.Y."/>
            <person name="Grigoriev I.V."/>
        </authorList>
    </citation>
    <scope>NUCLEOTIDE SEQUENCE [LARGE SCALE GENOMIC DNA]</scope>
    <source>
        <strain evidence="16">CSF55</strain>
    </source>
</reference>
<dbReference type="InterPro" id="IPR000866">
    <property type="entry name" value="AhpC/TSA"/>
</dbReference>
<dbReference type="HOGENOM" id="CLU_042529_21_3_1"/>
<dbReference type="PROSITE" id="PS51352">
    <property type="entry name" value="THIOREDOXIN_2"/>
    <property type="match status" value="1"/>
</dbReference>
<keyword evidence="6" id="KW-1015">Disulfide bond</keyword>
<dbReference type="EMBL" id="KE561167">
    <property type="protein sequence ID" value="EPZ32226.1"/>
    <property type="molecule type" value="Genomic_DNA"/>
</dbReference>
<dbReference type="OMA" id="NNFGVMR"/>
<evidence type="ECO:0000313" key="15">
    <source>
        <dbReference type="Proteomes" id="UP000030755"/>
    </source>
</evidence>
<evidence type="ECO:0000256" key="5">
    <source>
        <dbReference type="ARBA" id="ARBA00023002"/>
    </source>
</evidence>
<feature type="region of interest" description="Disordered" evidence="11">
    <location>
        <begin position="174"/>
        <end position="195"/>
    </location>
</feature>
<dbReference type="FunFam" id="3.40.30.10:FF:000003">
    <property type="entry name" value="Peroxiredoxin 1"/>
    <property type="match status" value="1"/>
</dbReference>
<keyword evidence="5 9" id="KW-0560">Oxidoreductase</keyword>
<evidence type="ECO:0000313" key="16">
    <source>
        <dbReference type="Proteomes" id="UP000281549"/>
    </source>
</evidence>